<protein>
    <submittedName>
        <fullName evidence="3">Phospholipid/cholesterol/gamma-HCH transport system substrate-binding protein</fullName>
    </submittedName>
</protein>
<evidence type="ECO:0000259" key="2">
    <source>
        <dbReference type="Pfam" id="PF02470"/>
    </source>
</evidence>
<keyword evidence="1" id="KW-0472">Membrane</keyword>
<proteinExistence type="predicted"/>
<keyword evidence="1" id="KW-1133">Transmembrane helix</keyword>
<dbReference type="PANTHER" id="PTHR33371:SF4">
    <property type="entry name" value="INTERMEMBRANE PHOSPHOLIPID TRANSPORT SYSTEM BINDING PROTEIN MLAD"/>
    <property type="match status" value="1"/>
</dbReference>
<name>A0A380S6D2_FIBSU</name>
<dbReference type="AlphaFoldDB" id="A0A380S6D2"/>
<dbReference type="PANTHER" id="PTHR33371">
    <property type="entry name" value="INTERMEMBRANE PHOSPHOLIPID TRANSPORT SYSTEM BINDING PROTEIN MLAD-RELATED"/>
    <property type="match status" value="1"/>
</dbReference>
<gene>
    <name evidence="3" type="ORF">SAMN05661053_2193</name>
</gene>
<sequence>MVFQKIKQINWMEMSGLLVGVVSTVAVMIFSLVLYHYLYDKNVGVIKDEYKLYSTFDKALGLKKGTSVQISGVDVGRVTNVSIKKDAAGAISDSVLMEFSIEKKYQNLITDSAKAYAIRDQNLISARVINIDIKKNKGHVLEDKGILSAGKAQDIETVIQAANDLLARVNRLVDAADELVAMALDTGTTMGALFGSRALYDNLNRQLYRLDDITLLGKNVLKKTSFLLDTMNTGVPTLLSRANEVTNNVGNLLDDFKPLPSQVTSLLNSMDSTVGRVDHLVTDFGTVTTGLQDFMNTTESTLQSADDLMNGMSKMWLLKGNVPRHDSVPFVVETLW</sequence>
<keyword evidence="1" id="KW-0812">Transmembrane</keyword>
<accession>A0A380S6D2</accession>
<feature type="transmembrane region" description="Helical" evidence="1">
    <location>
        <begin position="16"/>
        <end position="38"/>
    </location>
</feature>
<organism evidence="3 4">
    <name type="scientific">Fibrobacter succinogenes</name>
    <name type="common">Bacteroides succinogenes</name>
    <dbReference type="NCBI Taxonomy" id="833"/>
    <lineage>
        <taxon>Bacteria</taxon>
        <taxon>Pseudomonadati</taxon>
        <taxon>Fibrobacterota</taxon>
        <taxon>Fibrobacteria</taxon>
        <taxon>Fibrobacterales</taxon>
        <taxon>Fibrobacteraceae</taxon>
        <taxon>Fibrobacter</taxon>
    </lineage>
</organism>
<dbReference type="Pfam" id="PF02470">
    <property type="entry name" value="MlaD"/>
    <property type="match status" value="1"/>
</dbReference>
<dbReference type="EMBL" id="UHJL01000003">
    <property type="protein sequence ID" value="SUQ24779.1"/>
    <property type="molecule type" value="Genomic_DNA"/>
</dbReference>
<reference evidence="3 4" key="1">
    <citation type="submission" date="2017-08" db="EMBL/GenBank/DDBJ databases">
        <authorList>
            <person name="de Groot N.N."/>
        </authorList>
    </citation>
    <scope>NUCLEOTIDE SEQUENCE [LARGE SCALE GENOMIC DNA]</scope>
    <source>
        <strain evidence="3 4">HM2</strain>
    </source>
</reference>
<dbReference type="InterPro" id="IPR052336">
    <property type="entry name" value="MlaD_Phospholipid_Transporter"/>
</dbReference>
<evidence type="ECO:0000313" key="3">
    <source>
        <dbReference type="EMBL" id="SUQ24779.1"/>
    </source>
</evidence>
<feature type="domain" description="Mce/MlaD" evidence="2">
    <location>
        <begin position="49"/>
        <end position="132"/>
    </location>
</feature>
<dbReference type="InterPro" id="IPR003399">
    <property type="entry name" value="Mce/MlaD"/>
</dbReference>
<dbReference type="Proteomes" id="UP000255423">
    <property type="component" value="Unassembled WGS sequence"/>
</dbReference>
<dbReference type="RefSeq" id="WP_088660884.1">
    <property type="nucleotide sequence ID" value="NZ_UHJL01000003.1"/>
</dbReference>
<evidence type="ECO:0000256" key="1">
    <source>
        <dbReference type="SAM" id="Phobius"/>
    </source>
</evidence>
<evidence type="ECO:0000313" key="4">
    <source>
        <dbReference type="Proteomes" id="UP000255423"/>
    </source>
</evidence>